<dbReference type="Gene3D" id="2.60.40.10">
    <property type="entry name" value="Immunoglobulins"/>
    <property type="match status" value="1"/>
</dbReference>
<keyword evidence="7" id="KW-0407">Ion channel</keyword>
<feature type="domain" description="Fibronectin type-III" evidence="9">
    <location>
        <begin position="156"/>
        <end position="255"/>
    </location>
</feature>
<feature type="transmembrane region" description="Helical" evidence="8">
    <location>
        <begin position="52"/>
        <end position="68"/>
    </location>
</feature>
<proteinExistence type="predicted"/>
<feature type="transmembrane region" description="Helical" evidence="8">
    <location>
        <begin position="74"/>
        <end position="101"/>
    </location>
</feature>
<dbReference type="PROSITE" id="PS50853">
    <property type="entry name" value="FN3"/>
    <property type="match status" value="1"/>
</dbReference>
<evidence type="ECO:0000256" key="3">
    <source>
        <dbReference type="ARBA" id="ARBA00022692"/>
    </source>
</evidence>
<dbReference type="GO" id="GO:0005886">
    <property type="term" value="C:plasma membrane"/>
    <property type="evidence" value="ECO:0007669"/>
    <property type="project" value="TreeGrafter"/>
</dbReference>
<organism evidence="10 11">
    <name type="scientific">Elaeophora elaphi</name>
    <dbReference type="NCBI Taxonomy" id="1147741"/>
    <lineage>
        <taxon>Eukaryota</taxon>
        <taxon>Metazoa</taxon>
        <taxon>Ecdysozoa</taxon>
        <taxon>Nematoda</taxon>
        <taxon>Chromadorea</taxon>
        <taxon>Rhabditida</taxon>
        <taxon>Spirurina</taxon>
        <taxon>Spiruromorpha</taxon>
        <taxon>Filarioidea</taxon>
        <taxon>Onchocercidae</taxon>
        <taxon>Elaeophora</taxon>
    </lineage>
</organism>
<keyword evidence="2" id="KW-0813">Transport</keyword>
<sequence length="343" mass="39675">MYKIDEFLWAHLENAHFVEVPFVVIYALLFLYVIAASYLISWIEGWNIYDGLYFIIISMLTIGFGDLVPRNQPFILLTLLTVLFGLVLATSFIDVIGTYYIDRLHFFGRNLDFEDSLEWLKRVQQKRLIAMKREAMRKLFETVSSLKHMEIDPPHPPRNLRAIDSTADSIALSWDPPSHDNEEKRFWYTIAYQIRTPRTRNNPATVIEFITGEQYLVTGLRSFTLYVFSVATTTRFGSSKPITCYEYTEPCTVPLSLSLKALSCKAATFIWDPPNKNIAPEVNLLMNKLYFLSKFSSNCIFILFRYIACVTARHNFGLATISKSIRFKTKDCISSMLSYHAHL</sequence>
<dbReference type="InterPro" id="IPR036116">
    <property type="entry name" value="FN3_sf"/>
</dbReference>
<dbReference type="InterPro" id="IPR003280">
    <property type="entry name" value="2pore_dom_K_chnl"/>
</dbReference>
<dbReference type="SMART" id="SM00060">
    <property type="entry name" value="FN3"/>
    <property type="match status" value="1"/>
</dbReference>
<evidence type="ECO:0000256" key="8">
    <source>
        <dbReference type="SAM" id="Phobius"/>
    </source>
</evidence>
<reference evidence="11" key="1">
    <citation type="submission" date="2017-02" db="UniProtKB">
        <authorList>
            <consortium name="WormBaseParasite"/>
        </authorList>
    </citation>
    <scope>IDENTIFICATION</scope>
</reference>
<dbReference type="InterPro" id="IPR013783">
    <property type="entry name" value="Ig-like_fold"/>
</dbReference>
<evidence type="ECO:0000313" key="11">
    <source>
        <dbReference type="WBParaSite" id="EEL_0000794901-mRNA-1"/>
    </source>
</evidence>
<protein>
    <submittedName>
        <fullName evidence="11">Fibronectin type-III domain-containing protein</fullName>
    </submittedName>
</protein>
<keyword evidence="4 8" id="KW-1133">Transmembrane helix</keyword>
<evidence type="ECO:0000313" key="10">
    <source>
        <dbReference type="Proteomes" id="UP000050640"/>
    </source>
</evidence>
<name>A0A0R3S014_9BILA</name>
<evidence type="ECO:0000259" key="9">
    <source>
        <dbReference type="PROSITE" id="PS50853"/>
    </source>
</evidence>
<evidence type="ECO:0000256" key="1">
    <source>
        <dbReference type="ARBA" id="ARBA00004141"/>
    </source>
</evidence>
<dbReference type="AlphaFoldDB" id="A0A0R3S014"/>
<dbReference type="InterPro" id="IPR003961">
    <property type="entry name" value="FN3_dom"/>
</dbReference>
<dbReference type="CDD" id="cd00063">
    <property type="entry name" value="FN3"/>
    <property type="match status" value="1"/>
</dbReference>
<dbReference type="Pfam" id="PF00041">
    <property type="entry name" value="fn3"/>
    <property type="match status" value="1"/>
</dbReference>
<dbReference type="Proteomes" id="UP000050640">
    <property type="component" value="Unplaced"/>
</dbReference>
<dbReference type="GO" id="GO:0030322">
    <property type="term" value="P:stabilization of membrane potential"/>
    <property type="evidence" value="ECO:0007669"/>
    <property type="project" value="TreeGrafter"/>
</dbReference>
<keyword evidence="5" id="KW-0406">Ion transport</keyword>
<dbReference type="InterPro" id="IPR013099">
    <property type="entry name" value="K_chnl_dom"/>
</dbReference>
<feature type="transmembrane region" description="Helical" evidence="8">
    <location>
        <begin position="20"/>
        <end position="40"/>
    </location>
</feature>
<keyword evidence="10" id="KW-1185">Reference proteome</keyword>
<accession>A0A0R3S014</accession>
<comment type="subcellular location">
    <subcellularLocation>
        <location evidence="1">Membrane</location>
        <topology evidence="1">Multi-pass membrane protein</topology>
    </subcellularLocation>
</comment>
<evidence type="ECO:0000256" key="5">
    <source>
        <dbReference type="ARBA" id="ARBA00023065"/>
    </source>
</evidence>
<dbReference type="SUPFAM" id="SSF49265">
    <property type="entry name" value="Fibronectin type III"/>
    <property type="match status" value="1"/>
</dbReference>
<evidence type="ECO:0000256" key="6">
    <source>
        <dbReference type="ARBA" id="ARBA00023136"/>
    </source>
</evidence>
<dbReference type="GO" id="GO:0022841">
    <property type="term" value="F:potassium ion leak channel activity"/>
    <property type="evidence" value="ECO:0007669"/>
    <property type="project" value="TreeGrafter"/>
</dbReference>
<dbReference type="PANTHER" id="PTHR11003:SF73">
    <property type="entry name" value="FIBRONECTIN TYPE-III DOMAIN-CONTAINING PROTEIN"/>
    <property type="match status" value="1"/>
</dbReference>
<dbReference type="GO" id="GO:0015271">
    <property type="term" value="F:outward rectifier potassium channel activity"/>
    <property type="evidence" value="ECO:0007669"/>
    <property type="project" value="TreeGrafter"/>
</dbReference>
<keyword evidence="3 8" id="KW-0812">Transmembrane</keyword>
<dbReference type="STRING" id="1147741.A0A0R3S014"/>
<evidence type="ECO:0000256" key="7">
    <source>
        <dbReference type="ARBA" id="ARBA00023303"/>
    </source>
</evidence>
<dbReference type="SUPFAM" id="SSF81324">
    <property type="entry name" value="Voltage-gated potassium channels"/>
    <property type="match status" value="1"/>
</dbReference>
<evidence type="ECO:0000256" key="4">
    <source>
        <dbReference type="ARBA" id="ARBA00022989"/>
    </source>
</evidence>
<evidence type="ECO:0000256" key="2">
    <source>
        <dbReference type="ARBA" id="ARBA00022448"/>
    </source>
</evidence>
<dbReference type="Gene3D" id="1.10.287.70">
    <property type="match status" value="1"/>
</dbReference>
<dbReference type="WBParaSite" id="EEL_0000794901-mRNA-1">
    <property type="protein sequence ID" value="EEL_0000794901-mRNA-1"/>
    <property type="gene ID" value="EEL_0000794901"/>
</dbReference>
<dbReference type="PANTHER" id="PTHR11003">
    <property type="entry name" value="POTASSIUM CHANNEL, SUBFAMILY K"/>
    <property type="match status" value="1"/>
</dbReference>
<dbReference type="Pfam" id="PF07885">
    <property type="entry name" value="Ion_trans_2"/>
    <property type="match status" value="1"/>
</dbReference>
<keyword evidence="6 8" id="KW-0472">Membrane</keyword>